<reference evidence="2" key="1">
    <citation type="journal article" date="2014" name="Int. J. Syst. Evol. Microbiol.">
        <title>Complete genome sequence of Corynebacterium casei LMG S-19264T (=DSM 44701T), isolated from a smear-ripened cheese.</title>
        <authorList>
            <consortium name="US DOE Joint Genome Institute (JGI-PGF)"/>
            <person name="Walter F."/>
            <person name="Albersmeier A."/>
            <person name="Kalinowski J."/>
            <person name="Ruckert C."/>
        </authorList>
    </citation>
    <scope>NUCLEOTIDE SEQUENCE</scope>
    <source>
        <strain evidence="2">CGMCC 1.14988</strain>
    </source>
</reference>
<dbReference type="Proteomes" id="UP000650511">
    <property type="component" value="Unassembled WGS sequence"/>
</dbReference>
<dbReference type="PROSITE" id="PS50927">
    <property type="entry name" value="BULB_LECTIN"/>
    <property type="match status" value="1"/>
</dbReference>
<feature type="domain" description="Bulb-type lectin" evidence="1">
    <location>
        <begin position="1"/>
        <end position="115"/>
    </location>
</feature>
<accession>A0A8J3ET38</accession>
<name>A0A8J3ET38_9ACTN</name>
<dbReference type="SUPFAM" id="SSF51110">
    <property type="entry name" value="alpha-D-mannose-specific plant lectins"/>
    <property type="match status" value="1"/>
</dbReference>
<dbReference type="AlphaFoldDB" id="A0A8J3ET38"/>
<sequence>MAVLKGGERLHAGQELRSNNGQYRLVMQTDGNLVLYPTAGGAAVWATHTWNRPALDRPVRADMQADGNFVLYDTLNRPVWATGTHQHPGSYFDLQDDRNLVIYNAERRPVWASGTNIPAPQKRTGSLTARLYQDVGFRKRMETNATLYRDGRLVVDSFTRNDNWTGALRGRTLAVIVDAQDRAIMVSNVFADPTRCSVADLSCASYGRQIHQQLFPLAIGQHAERVDLYTGDNVNFSDLRQRTIDVIRASRDIAKEVRDAVISVFG</sequence>
<comment type="caution">
    <text evidence="2">The sequence shown here is derived from an EMBL/GenBank/DDBJ whole genome shotgun (WGS) entry which is preliminary data.</text>
</comment>
<gene>
    <name evidence="2" type="ORF">GCM10011354_10980</name>
</gene>
<protein>
    <recommendedName>
        <fullName evidence="1">Bulb-type lectin domain-containing protein</fullName>
    </recommendedName>
</protein>
<dbReference type="Gene3D" id="2.90.10.10">
    <property type="entry name" value="Bulb-type lectin domain"/>
    <property type="match status" value="2"/>
</dbReference>
<dbReference type="EMBL" id="BMHA01000003">
    <property type="protein sequence ID" value="GGI04815.1"/>
    <property type="molecule type" value="Genomic_DNA"/>
</dbReference>
<proteinExistence type="predicted"/>
<evidence type="ECO:0000313" key="3">
    <source>
        <dbReference type="Proteomes" id="UP000650511"/>
    </source>
</evidence>
<evidence type="ECO:0000259" key="1">
    <source>
        <dbReference type="PROSITE" id="PS50927"/>
    </source>
</evidence>
<dbReference type="InterPro" id="IPR001480">
    <property type="entry name" value="Bulb-type_lectin_dom"/>
</dbReference>
<dbReference type="CDD" id="cd00028">
    <property type="entry name" value="B_lectin"/>
    <property type="match status" value="1"/>
</dbReference>
<reference evidence="2" key="2">
    <citation type="submission" date="2020-09" db="EMBL/GenBank/DDBJ databases">
        <authorList>
            <person name="Sun Q."/>
            <person name="Zhou Y."/>
        </authorList>
    </citation>
    <scope>NUCLEOTIDE SEQUENCE</scope>
    <source>
        <strain evidence="2">CGMCC 1.14988</strain>
    </source>
</reference>
<keyword evidence="3" id="KW-1185">Reference proteome</keyword>
<dbReference type="InterPro" id="IPR036426">
    <property type="entry name" value="Bulb-type_lectin_dom_sf"/>
</dbReference>
<evidence type="ECO:0000313" key="2">
    <source>
        <dbReference type="EMBL" id="GGI04815.1"/>
    </source>
</evidence>
<organism evidence="2 3">
    <name type="scientific">Egicoccus halophilus</name>
    <dbReference type="NCBI Taxonomy" id="1670830"/>
    <lineage>
        <taxon>Bacteria</taxon>
        <taxon>Bacillati</taxon>
        <taxon>Actinomycetota</taxon>
        <taxon>Nitriliruptoria</taxon>
        <taxon>Egicoccales</taxon>
        <taxon>Egicoccaceae</taxon>
        <taxon>Egicoccus</taxon>
    </lineage>
</organism>
<dbReference type="SMART" id="SM00108">
    <property type="entry name" value="B_lectin"/>
    <property type="match status" value="1"/>
</dbReference>
<dbReference type="RefSeq" id="WP_165403990.1">
    <property type="nucleotide sequence ID" value="NZ_BMHA01000003.1"/>
</dbReference>